<evidence type="ECO:0000313" key="4">
    <source>
        <dbReference type="Proteomes" id="UP000094527"/>
    </source>
</evidence>
<feature type="transmembrane region" description="Helical" evidence="1">
    <location>
        <begin position="44"/>
        <end position="63"/>
    </location>
</feature>
<gene>
    <name evidence="3" type="ORF">Ocin01_07001</name>
</gene>
<feature type="chain" id="PRO_5008904956" evidence="2">
    <location>
        <begin position="21"/>
        <end position="79"/>
    </location>
</feature>
<dbReference type="Proteomes" id="UP000094527">
    <property type="component" value="Unassembled WGS sequence"/>
</dbReference>
<evidence type="ECO:0000256" key="1">
    <source>
        <dbReference type="SAM" id="Phobius"/>
    </source>
</evidence>
<comment type="caution">
    <text evidence="3">The sequence shown here is derived from an EMBL/GenBank/DDBJ whole genome shotgun (WGS) entry which is preliminary data.</text>
</comment>
<keyword evidence="1" id="KW-0472">Membrane</keyword>
<dbReference type="EMBL" id="LJIJ01000263">
    <property type="protein sequence ID" value="ODM99688.1"/>
    <property type="molecule type" value="Genomic_DNA"/>
</dbReference>
<sequence length="79" mass="8672">MSFSIQKFLLLTIAVIEVTSVEQGTGNGGSGGDPFLSMQNVVISLSMLCIFILVAVGCTWVWWKRVIFLTISHFCCAKK</sequence>
<feature type="signal peptide" evidence="2">
    <location>
        <begin position="1"/>
        <end position="20"/>
    </location>
</feature>
<evidence type="ECO:0000313" key="3">
    <source>
        <dbReference type="EMBL" id="ODM99688.1"/>
    </source>
</evidence>
<accession>A0A1D2N341</accession>
<keyword evidence="1" id="KW-1133">Transmembrane helix</keyword>
<keyword evidence="4" id="KW-1185">Reference proteome</keyword>
<protein>
    <submittedName>
        <fullName evidence="3">Uncharacterized protein</fullName>
    </submittedName>
</protein>
<reference evidence="3 4" key="1">
    <citation type="journal article" date="2016" name="Genome Biol. Evol.">
        <title>Gene Family Evolution Reflects Adaptation to Soil Environmental Stressors in the Genome of the Collembolan Orchesella cincta.</title>
        <authorList>
            <person name="Faddeeva-Vakhrusheva A."/>
            <person name="Derks M.F."/>
            <person name="Anvar S.Y."/>
            <person name="Agamennone V."/>
            <person name="Suring W."/>
            <person name="Smit S."/>
            <person name="van Straalen N.M."/>
            <person name="Roelofs D."/>
        </authorList>
    </citation>
    <scope>NUCLEOTIDE SEQUENCE [LARGE SCALE GENOMIC DNA]</scope>
    <source>
        <tissue evidence="3">Mixed pool</tissue>
    </source>
</reference>
<keyword evidence="2" id="KW-0732">Signal</keyword>
<name>A0A1D2N341_ORCCI</name>
<organism evidence="3 4">
    <name type="scientific">Orchesella cincta</name>
    <name type="common">Springtail</name>
    <name type="synonym">Podura cincta</name>
    <dbReference type="NCBI Taxonomy" id="48709"/>
    <lineage>
        <taxon>Eukaryota</taxon>
        <taxon>Metazoa</taxon>
        <taxon>Ecdysozoa</taxon>
        <taxon>Arthropoda</taxon>
        <taxon>Hexapoda</taxon>
        <taxon>Collembola</taxon>
        <taxon>Entomobryomorpha</taxon>
        <taxon>Entomobryoidea</taxon>
        <taxon>Orchesellidae</taxon>
        <taxon>Orchesellinae</taxon>
        <taxon>Orchesella</taxon>
    </lineage>
</organism>
<dbReference type="AlphaFoldDB" id="A0A1D2N341"/>
<keyword evidence="1" id="KW-0812">Transmembrane</keyword>
<proteinExistence type="predicted"/>
<evidence type="ECO:0000256" key="2">
    <source>
        <dbReference type="SAM" id="SignalP"/>
    </source>
</evidence>